<keyword evidence="1" id="KW-0812">Transmembrane</keyword>
<dbReference type="KEGG" id="msl:Msil_1871"/>
<dbReference type="EMBL" id="CP001280">
    <property type="protein sequence ID" value="ACK50816.1"/>
    <property type="molecule type" value="Genomic_DNA"/>
</dbReference>
<protein>
    <submittedName>
        <fullName evidence="2">Uncharacterized protein</fullName>
    </submittedName>
</protein>
<proteinExistence type="predicted"/>
<gene>
    <name evidence="2" type="ordered locus">Msil_1871</name>
</gene>
<accession>B8ENN0</accession>
<dbReference type="STRING" id="395965.Msil_1871"/>
<reference evidence="2 3" key="1">
    <citation type="journal article" date="2010" name="J. Bacteriol.">
        <title>Complete genome sequence of the aerobic facultative methanotroph Methylocella silvestris BL2.</title>
        <authorList>
            <person name="Chen Y."/>
            <person name="Crombie A."/>
            <person name="Rahman M.T."/>
            <person name="Dedysh S.N."/>
            <person name="Liesack W."/>
            <person name="Stott M.B."/>
            <person name="Alam M."/>
            <person name="Theisen A.R."/>
            <person name="Murrell J.C."/>
            <person name="Dunfield P.F."/>
        </authorList>
    </citation>
    <scope>NUCLEOTIDE SEQUENCE [LARGE SCALE GENOMIC DNA]</scope>
    <source>
        <strain evidence="3">DSM 15510 / CIP 108128 / LMG 27833 / NCIMB 13906 / BL2</strain>
    </source>
</reference>
<name>B8ENN0_METSB</name>
<keyword evidence="3" id="KW-1185">Reference proteome</keyword>
<feature type="transmembrane region" description="Helical" evidence="1">
    <location>
        <begin position="20"/>
        <end position="38"/>
    </location>
</feature>
<keyword evidence="1" id="KW-1133">Transmembrane helix</keyword>
<evidence type="ECO:0000313" key="3">
    <source>
        <dbReference type="Proteomes" id="UP000002257"/>
    </source>
</evidence>
<dbReference type="HOGENOM" id="CLU_1164787_0_0_5"/>
<evidence type="ECO:0000256" key="1">
    <source>
        <dbReference type="SAM" id="Phobius"/>
    </source>
</evidence>
<sequence length="238" mass="24143">MPTPIPVMLRKGLHAVTQKLVAEVLVSVFSTLLVMMLVSHLTKPAPDFAAVDLRVAAVPALAPNESGDATADFLERVALSHIVAPRAAALEAAAEPAAGATGAAAPLPPRRRAALLDHSQAGKDRVAANVQASAPINAQANIQSNAPGNVPQALAAHTPAAASAPSDWIDSLNPLKYSVGLVSGIGAFVSASHQRAIDGGGWLVSGIGEFVSASDKRLVEGMASVGDSVTALVKKPKS</sequence>
<dbReference type="RefSeq" id="WP_012590886.1">
    <property type="nucleotide sequence ID" value="NC_011666.1"/>
</dbReference>
<dbReference type="AlphaFoldDB" id="B8ENN0"/>
<organism evidence="2 3">
    <name type="scientific">Methylocella silvestris (strain DSM 15510 / CIP 108128 / LMG 27833 / NCIMB 13906 / BL2)</name>
    <dbReference type="NCBI Taxonomy" id="395965"/>
    <lineage>
        <taxon>Bacteria</taxon>
        <taxon>Pseudomonadati</taxon>
        <taxon>Pseudomonadota</taxon>
        <taxon>Alphaproteobacteria</taxon>
        <taxon>Hyphomicrobiales</taxon>
        <taxon>Beijerinckiaceae</taxon>
        <taxon>Methylocella</taxon>
    </lineage>
</organism>
<dbReference type="Proteomes" id="UP000002257">
    <property type="component" value="Chromosome"/>
</dbReference>
<keyword evidence="1" id="KW-0472">Membrane</keyword>
<evidence type="ECO:0000313" key="2">
    <source>
        <dbReference type="EMBL" id="ACK50816.1"/>
    </source>
</evidence>
<dbReference type="OrthoDB" id="9925177at2"/>